<dbReference type="InterPro" id="IPR002347">
    <property type="entry name" value="SDR_fam"/>
</dbReference>
<protein>
    <recommendedName>
        <fullName evidence="5">NAD-binding protein</fullName>
    </recommendedName>
</protein>
<organism evidence="3 4">
    <name type="scientific">Marasmiellus scandens</name>
    <dbReference type="NCBI Taxonomy" id="2682957"/>
    <lineage>
        <taxon>Eukaryota</taxon>
        <taxon>Fungi</taxon>
        <taxon>Dikarya</taxon>
        <taxon>Basidiomycota</taxon>
        <taxon>Agaricomycotina</taxon>
        <taxon>Agaricomycetes</taxon>
        <taxon>Agaricomycetidae</taxon>
        <taxon>Agaricales</taxon>
        <taxon>Marasmiineae</taxon>
        <taxon>Omphalotaceae</taxon>
        <taxon>Marasmiellus</taxon>
    </lineage>
</organism>
<evidence type="ECO:0000256" key="2">
    <source>
        <dbReference type="ARBA" id="ARBA00022857"/>
    </source>
</evidence>
<comment type="similarity">
    <text evidence="1">Belongs to the short-chain dehydrogenases/reductases (SDR) family.</text>
</comment>
<keyword evidence="2" id="KW-0521">NADP</keyword>
<dbReference type="PANTHER" id="PTHR42760">
    <property type="entry name" value="SHORT-CHAIN DEHYDROGENASES/REDUCTASES FAMILY MEMBER"/>
    <property type="match status" value="1"/>
</dbReference>
<dbReference type="InterPro" id="IPR036291">
    <property type="entry name" value="NAD(P)-bd_dom_sf"/>
</dbReference>
<reference evidence="3 4" key="1">
    <citation type="submission" date="2024-01" db="EMBL/GenBank/DDBJ databases">
        <title>A draft genome for the cacao thread blight pathogen Marasmiellus scandens.</title>
        <authorList>
            <person name="Baruah I.K."/>
            <person name="Leung J."/>
            <person name="Bukari Y."/>
            <person name="Amoako-Attah I."/>
            <person name="Meinhardt L.W."/>
            <person name="Bailey B.A."/>
            <person name="Cohen S.P."/>
        </authorList>
    </citation>
    <scope>NUCLEOTIDE SEQUENCE [LARGE SCALE GENOMIC DNA]</scope>
    <source>
        <strain evidence="3 4">GH-19</strain>
    </source>
</reference>
<sequence length="283" mass="30411">MEAQELPMRARTTPHIMTSAEKPTRIALVTGAAQGIGRAIALRLAKDGLHVAINDLPSSYDKLLALSQEIQAMPGRESSIHSADVSNEDQVKGMIDEVAEKYGGLDVMIANAGIIVLSPFLENTAEQWDRIFAVNVRGTFLCYKYAGLQMVKQARGGRIVGASSQAGKAGALNINLSAYTGTKFAIRGLTQAVAGELGKHKITVNAYAPGMIDTDMSLQYAENYVQTKDMSLEDFFQSLYKTIPVRKGGVPEDIASVVSYLVSEEAHFVTGQTISVNGGSYCD</sequence>
<dbReference type="PROSITE" id="PS00061">
    <property type="entry name" value="ADH_SHORT"/>
    <property type="match status" value="1"/>
</dbReference>
<evidence type="ECO:0000256" key="1">
    <source>
        <dbReference type="ARBA" id="ARBA00006484"/>
    </source>
</evidence>
<dbReference type="PANTHER" id="PTHR42760:SF121">
    <property type="entry name" value="3-OXOACYL-(ACYL-CARRIER-PROTEIN) REDUCTASE"/>
    <property type="match status" value="1"/>
</dbReference>
<dbReference type="PRINTS" id="PR00080">
    <property type="entry name" value="SDRFAMILY"/>
</dbReference>
<dbReference type="Proteomes" id="UP001498398">
    <property type="component" value="Unassembled WGS sequence"/>
</dbReference>
<comment type="caution">
    <text evidence="3">The sequence shown here is derived from an EMBL/GenBank/DDBJ whole genome shotgun (WGS) entry which is preliminary data.</text>
</comment>
<dbReference type="SUPFAM" id="SSF51735">
    <property type="entry name" value="NAD(P)-binding Rossmann-fold domains"/>
    <property type="match status" value="1"/>
</dbReference>
<dbReference type="EMBL" id="JBANRG010000034">
    <property type="protein sequence ID" value="KAK7450124.1"/>
    <property type="molecule type" value="Genomic_DNA"/>
</dbReference>
<accession>A0ABR1J4V8</accession>
<gene>
    <name evidence="3" type="ORF">VKT23_013006</name>
</gene>
<name>A0ABR1J4V8_9AGAR</name>
<dbReference type="InterPro" id="IPR020904">
    <property type="entry name" value="Sc_DH/Rdtase_CS"/>
</dbReference>
<evidence type="ECO:0000313" key="3">
    <source>
        <dbReference type="EMBL" id="KAK7450124.1"/>
    </source>
</evidence>
<keyword evidence="4" id="KW-1185">Reference proteome</keyword>
<evidence type="ECO:0000313" key="4">
    <source>
        <dbReference type="Proteomes" id="UP001498398"/>
    </source>
</evidence>
<dbReference type="PRINTS" id="PR00081">
    <property type="entry name" value="GDHRDH"/>
</dbReference>
<dbReference type="Pfam" id="PF13561">
    <property type="entry name" value="adh_short_C2"/>
    <property type="match status" value="1"/>
</dbReference>
<proteinExistence type="inferred from homology"/>
<dbReference type="Gene3D" id="3.40.50.720">
    <property type="entry name" value="NAD(P)-binding Rossmann-like Domain"/>
    <property type="match status" value="1"/>
</dbReference>
<evidence type="ECO:0008006" key="5">
    <source>
        <dbReference type="Google" id="ProtNLM"/>
    </source>
</evidence>